<evidence type="ECO:0000259" key="2">
    <source>
        <dbReference type="Pfam" id="PF20349"/>
    </source>
</evidence>
<dbReference type="Proteomes" id="UP000249130">
    <property type="component" value="Unassembled WGS sequence"/>
</dbReference>
<accession>A0A327L6S2</accession>
<gene>
    <name evidence="3" type="ORF">CH341_01030</name>
</gene>
<feature type="transmembrane region" description="Helical" evidence="1">
    <location>
        <begin position="29"/>
        <end position="47"/>
    </location>
</feature>
<feature type="domain" description="DUF6644" evidence="2">
    <location>
        <begin position="27"/>
        <end position="151"/>
    </location>
</feature>
<reference evidence="3 4" key="1">
    <citation type="submission" date="2017-07" db="EMBL/GenBank/DDBJ databases">
        <title>Draft Genome Sequences of Select Purple Nonsulfur Bacteria.</title>
        <authorList>
            <person name="Lasarre B."/>
            <person name="Mckinlay J.B."/>
        </authorList>
    </citation>
    <scope>NUCLEOTIDE SEQUENCE [LARGE SCALE GENOMIC DNA]</scope>
    <source>
        <strain evidence="3 4">DSM 5909</strain>
    </source>
</reference>
<keyword evidence="1" id="KW-0472">Membrane</keyword>
<protein>
    <recommendedName>
        <fullName evidence="2">DUF6644 domain-containing protein</fullName>
    </recommendedName>
</protein>
<keyword evidence="1" id="KW-0812">Transmembrane</keyword>
<dbReference type="RefSeq" id="WP_111417177.1">
    <property type="nucleotide sequence ID" value="NZ_NPEX01000003.1"/>
</dbReference>
<evidence type="ECO:0000256" key="1">
    <source>
        <dbReference type="SAM" id="Phobius"/>
    </source>
</evidence>
<name>A0A327L6S2_9BRAD</name>
<evidence type="ECO:0000313" key="3">
    <source>
        <dbReference type="EMBL" id="RAI46047.1"/>
    </source>
</evidence>
<keyword evidence="1" id="KW-1133">Transmembrane helix</keyword>
<comment type="caution">
    <text evidence="3">The sequence shown here is derived from an EMBL/GenBank/DDBJ whole genome shotgun (WGS) entry which is preliminary data.</text>
</comment>
<dbReference type="OrthoDB" id="8160265at2"/>
<sequence>MSGFLAALEASGLAAQVRGSSVLYPAANVIHVVAVLVFFAAVAAMDLRILRVLRGPPPARVVARLRPVAIAMLVLIAASGALLFLPEATRMGPNPAFLAKLAVIGLAMANLAANDWALRHGAERSALARTTAAASLALWLGVAALGRLIAYV</sequence>
<feature type="transmembrane region" description="Helical" evidence="1">
    <location>
        <begin position="97"/>
        <end position="118"/>
    </location>
</feature>
<dbReference type="Pfam" id="PF20349">
    <property type="entry name" value="DUF6644"/>
    <property type="match status" value="1"/>
</dbReference>
<evidence type="ECO:0000313" key="4">
    <source>
        <dbReference type="Proteomes" id="UP000249130"/>
    </source>
</evidence>
<feature type="transmembrane region" description="Helical" evidence="1">
    <location>
        <begin position="130"/>
        <end position="150"/>
    </location>
</feature>
<keyword evidence="4" id="KW-1185">Reference proteome</keyword>
<dbReference type="EMBL" id="NPEX01000003">
    <property type="protein sequence ID" value="RAI46047.1"/>
    <property type="molecule type" value="Genomic_DNA"/>
</dbReference>
<feature type="transmembrane region" description="Helical" evidence="1">
    <location>
        <begin position="68"/>
        <end position="85"/>
    </location>
</feature>
<dbReference type="AlphaFoldDB" id="A0A327L6S2"/>
<proteinExistence type="predicted"/>
<organism evidence="3 4">
    <name type="scientific">Rhodoplanes roseus</name>
    <dbReference type="NCBI Taxonomy" id="29409"/>
    <lineage>
        <taxon>Bacteria</taxon>
        <taxon>Pseudomonadati</taxon>
        <taxon>Pseudomonadota</taxon>
        <taxon>Alphaproteobacteria</taxon>
        <taxon>Hyphomicrobiales</taxon>
        <taxon>Nitrobacteraceae</taxon>
        <taxon>Rhodoplanes</taxon>
    </lineage>
</organism>
<dbReference type="InterPro" id="IPR046586">
    <property type="entry name" value="DUF6644"/>
</dbReference>